<reference evidence="7 8" key="1">
    <citation type="submission" date="2017-07" db="EMBL/GenBank/DDBJ databases">
        <title>Mechanisms for carbon and nitrogen cycling indicate functional differentiation within the Candidate Phyla Radiation.</title>
        <authorList>
            <person name="Danczak R.E."/>
            <person name="Johnston M.D."/>
            <person name="Kenah C."/>
            <person name="Slattery M."/>
            <person name="Wrighton K.C."/>
            <person name="Wilkins M.J."/>
        </authorList>
    </citation>
    <scope>NUCLEOTIDE SEQUENCE [LARGE SCALE GENOMIC DNA]</scope>
    <source>
        <strain evidence="7">Gr01-1014_77</strain>
    </source>
</reference>
<dbReference type="Pfam" id="PF00528">
    <property type="entry name" value="BPD_transp_1"/>
    <property type="match status" value="1"/>
</dbReference>
<dbReference type="Proteomes" id="UP000319613">
    <property type="component" value="Unassembled WGS sequence"/>
</dbReference>
<dbReference type="CDD" id="cd06261">
    <property type="entry name" value="TM_PBP2"/>
    <property type="match status" value="1"/>
</dbReference>
<keyword evidence="4 5" id="KW-0472">Membrane</keyword>
<dbReference type="PROSITE" id="PS50928">
    <property type="entry name" value="ABC_TM1"/>
    <property type="match status" value="1"/>
</dbReference>
<keyword evidence="2 5" id="KW-0812">Transmembrane</keyword>
<dbReference type="GO" id="GO:0005886">
    <property type="term" value="C:plasma membrane"/>
    <property type="evidence" value="ECO:0007669"/>
    <property type="project" value="UniProtKB-SubCell"/>
</dbReference>
<keyword evidence="5" id="KW-0813">Transport</keyword>
<dbReference type="GO" id="GO:0055085">
    <property type="term" value="P:transmembrane transport"/>
    <property type="evidence" value="ECO:0007669"/>
    <property type="project" value="InterPro"/>
</dbReference>
<comment type="caution">
    <text evidence="7">The sequence shown here is derived from an EMBL/GenBank/DDBJ whole genome shotgun (WGS) entry which is preliminary data.</text>
</comment>
<evidence type="ECO:0000256" key="5">
    <source>
        <dbReference type="RuleBase" id="RU363032"/>
    </source>
</evidence>
<feature type="transmembrane region" description="Helical" evidence="5">
    <location>
        <begin position="18"/>
        <end position="35"/>
    </location>
</feature>
<feature type="transmembrane region" description="Helical" evidence="5">
    <location>
        <begin position="71"/>
        <end position="89"/>
    </location>
</feature>
<feature type="transmembrane region" description="Helical" evidence="5">
    <location>
        <begin position="172"/>
        <end position="193"/>
    </location>
</feature>
<evidence type="ECO:0000256" key="3">
    <source>
        <dbReference type="ARBA" id="ARBA00022989"/>
    </source>
</evidence>
<dbReference type="EMBL" id="VMFF01000009">
    <property type="protein sequence ID" value="TSC66290.1"/>
    <property type="molecule type" value="Genomic_DNA"/>
</dbReference>
<evidence type="ECO:0000313" key="7">
    <source>
        <dbReference type="EMBL" id="TSC66290.1"/>
    </source>
</evidence>
<protein>
    <submittedName>
        <fullName evidence="7">NitT/TauT family transport system permease protein</fullName>
    </submittedName>
</protein>
<evidence type="ECO:0000259" key="6">
    <source>
        <dbReference type="PROSITE" id="PS50928"/>
    </source>
</evidence>
<dbReference type="SUPFAM" id="SSF161098">
    <property type="entry name" value="MetI-like"/>
    <property type="match status" value="1"/>
</dbReference>
<dbReference type="InterPro" id="IPR000515">
    <property type="entry name" value="MetI-like"/>
</dbReference>
<dbReference type="Gene3D" id="1.10.3720.10">
    <property type="entry name" value="MetI-like"/>
    <property type="match status" value="1"/>
</dbReference>
<keyword evidence="3 5" id="KW-1133">Transmembrane helix</keyword>
<evidence type="ECO:0000256" key="4">
    <source>
        <dbReference type="ARBA" id="ARBA00023136"/>
    </source>
</evidence>
<accession>A0A554JDE7</accession>
<name>A0A554JDE7_9BACT</name>
<dbReference type="AlphaFoldDB" id="A0A554JDE7"/>
<sequence length="265" mass="29989">MFRHTKYHLRKHSFGSRVFFYILSFLIISLLAIYLESGFKTIDLSKLLLVFKDVSVFQLLVYSLYTFLRLCVAYLISLFLALLVVFVVTRHKKIENFLVPIFDILQSVPVLAFFPLIIVVFAQLGLPELAAQLVLVIAMFWSILFGALGGLHLIPEEIFDAAQVYNAKGLQMFFKVIVPSIFPHIVTGSVLSFGEGWNVIIISEYINYGNIHMSLPGLGNLLSVSAGHNSGLFIASLLVLVGLILIVDRLVWHRLTEYGERFKFE</sequence>
<organism evidence="7 8">
    <name type="scientific">Candidatus Doudnabacteria bacterium Gr01-1014_77</name>
    <dbReference type="NCBI Taxonomy" id="2017133"/>
    <lineage>
        <taxon>Bacteria</taxon>
        <taxon>Candidatus Doudnaibacteriota</taxon>
    </lineage>
</organism>
<evidence type="ECO:0000313" key="8">
    <source>
        <dbReference type="Proteomes" id="UP000319613"/>
    </source>
</evidence>
<feature type="domain" description="ABC transmembrane type-1" evidence="6">
    <location>
        <begin position="63"/>
        <end position="251"/>
    </location>
</feature>
<dbReference type="PANTHER" id="PTHR42744:SF1">
    <property type="entry name" value="BINDING-PROTEIN-DEPENDENT TRANSPORT SYSTEMS INNER MEMBRANE COMPONENT"/>
    <property type="match status" value="1"/>
</dbReference>
<evidence type="ECO:0000256" key="1">
    <source>
        <dbReference type="ARBA" id="ARBA00004141"/>
    </source>
</evidence>
<feature type="transmembrane region" description="Helical" evidence="5">
    <location>
        <begin position="130"/>
        <end position="151"/>
    </location>
</feature>
<evidence type="ECO:0000256" key="2">
    <source>
        <dbReference type="ARBA" id="ARBA00022692"/>
    </source>
</evidence>
<dbReference type="InterPro" id="IPR035906">
    <property type="entry name" value="MetI-like_sf"/>
</dbReference>
<feature type="transmembrane region" description="Helical" evidence="5">
    <location>
        <begin position="101"/>
        <end position="124"/>
    </location>
</feature>
<comment type="subcellular location">
    <subcellularLocation>
        <location evidence="5">Cell membrane</location>
        <topology evidence="5">Multi-pass membrane protein</topology>
    </subcellularLocation>
    <subcellularLocation>
        <location evidence="1">Membrane</location>
        <topology evidence="1">Multi-pass membrane protein</topology>
    </subcellularLocation>
</comment>
<dbReference type="PANTHER" id="PTHR42744">
    <property type="entry name" value="BINDING-PROTEIN-DEPENDENT TRANSPORT SYSTEMS INNER MEMBRANE COMPONENT"/>
    <property type="match status" value="1"/>
</dbReference>
<proteinExistence type="inferred from homology"/>
<comment type="similarity">
    <text evidence="5">Belongs to the binding-protein-dependent transport system permease family.</text>
</comment>
<feature type="transmembrane region" description="Helical" evidence="5">
    <location>
        <begin position="231"/>
        <end position="252"/>
    </location>
</feature>
<gene>
    <name evidence="7" type="ORF">G01um101477_148</name>
</gene>